<dbReference type="GO" id="GO:0002161">
    <property type="term" value="F:aminoacyl-tRNA deacylase activity"/>
    <property type="evidence" value="ECO:0007669"/>
    <property type="project" value="InterPro"/>
</dbReference>
<evidence type="ECO:0000256" key="6">
    <source>
        <dbReference type="ARBA" id="ARBA00022917"/>
    </source>
</evidence>
<dbReference type="AlphaFoldDB" id="A0A3B1DRY4"/>
<dbReference type="SUPFAM" id="SSF50677">
    <property type="entry name" value="ValRS/IleRS/LeuRS editing domain"/>
    <property type="match status" value="1"/>
</dbReference>
<feature type="non-terminal residue" evidence="10">
    <location>
        <position position="817"/>
    </location>
</feature>
<dbReference type="InterPro" id="IPR025709">
    <property type="entry name" value="Leu_tRNA-synth_edit"/>
</dbReference>
<accession>A0A3B1DRY4</accession>
<dbReference type="PRINTS" id="PR00985">
    <property type="entry name" value="TRNASYNTHLEU"/>
</dbReference>
<evidence type="ECO:0000256" key="1">
    <source>
        <dbReference type="ARBA" id="ARBA00005594"/>
    </source>
</evidence>
<keyword evidence="6" id="KW-0648">Protein biosynthesis</keyword>
<dbReference type="Pfam" id="PF00133">
    <property type="entry name" value="tRNA-synt_1"/>
    <property type="match status" value="2"/>
</dbReference>
<dbReference type="InterPro" id="IPR014729">
    <property type="entry name" value="Rossmann-like_a/b/a_fold"/>
</dbReference>
<dbReference type="GO" id="GO:0005829">
    <property type="term" value="C:cytosol"/>
    <property type="evidence" value="ECO:0007669"/>
    <property type="project" value="TreeGrafter"/>
</dbReference>
<keyword evidence="3 10" id="KW-0436">Ligase</keyword>
<gene>
    <name evidence="10" type="ORF">MNBD_PLANCTO03-2383</name>
</gene>
<dbReference type="EMBL" id="UOGK01000169">
    <property type="protein sequence ID" value="VAX38914.1"/>
    <property type="molecule type" value="Genomic_DNA"/>
</dbReference>
<evidence type="ECO:0000256" key="2">
    <source>
        <dbReference type="ARBA" id="ARBA00013164"/>
    </source>
</evidence>
<dbReference type="FunFam" id="3.40.50.620:FF:000060">
    <property type="entry name" value="Leucine--tRNA ligase"/>
    <property type="match status" value="1"/>
</dbReference>
<dbReference type="FunFam" id="3.40.50.620:FF:000056">
    <property type="entry name" value="Leucine--tRNA ligase"/>
    <property type="match status" value="1"/>
</dbReference>
<dbReference type="Gene3D" id="3.40.50.620">
    <property type="entry name" value="HUPs"/>
    <property type="match status" value="3"/>
</dbReference>
<dbReference type="NCBIfam" id="TIGR00396">
    <property type="entry name" value="leuS_bact"/>
    <property type="match status" value="1"/>
</dbReference>
<evidence type="ECO:0000256" key="5">
    <source>
        <dbReference type="ARBA" id="ARBA00022840"/>
    </source>
</evidence>
<name>A0A3B1DRY4_9ZZZZ</name>
<proteinExistence type="inferred from homology"/>
<dbReference type="GO" id="GO:0005524">
    <property type="term" value="F:ATP binding"/>
    <property type="evidence" value="ECO:0007669"/>
    <property type="project" value="UniProtKB-KW"/>
</dbReference>
<evidence type="ECO:0000256" key="7">
    <source>
        <dbReference type="ARBA" id="ARBA00023146"/>
    </source>
</evidence>
<keyword evidence="4" id="KW-0547">Nucleotide-binding</keyword>
<dbReference type="GO" id="GO:0006429">
    <property type="term" value="P:leucyl-tRNA aminoacylation"/>
    <property type="evidence" value="ECO:0007669"/>
    <property type="project" value="InterPro"/>
</dbReference>
<feature type="domain" description="Aminoacyl-tRNA synthetase class Ia" evidence="8">
    <location>
        <begin position="25"/>
        <end position="162"/>
    </location>
</feature>
<dbReference type="EC" id="6.1.1.4" evidence="2"/>
<sequence length="817" mass="92726">QQNTPRETAPSRYTAKMADKIETRWQAWWEKHETFRTPNPGEAGFDASKPKYYCLDMFPYPSGAGLHVGHPEGYTATDIICRYKRMRGFNVLHPMGWDAFGLPAEQYAIQTGVHPVETTRKAIDNFRRQLKRFGFSYDWSREFGTIDEDYYRWTQWIFLQVYGSWFDTTQQKARPIAELIEEFAAGTQEVRLNPHAAEYAGAGDLPGGTHLGRWEDLDEDSRRMVVDSYRLAYVGRQTVNWCPKLGTALANEEVIGGKSERGGFPVLRKPMQQWMFRITAYADRLLEGLKEVDWPQSTKTQQAEWIGKSEGAEVEFAVLDHDHKPTGPTLRIFTTRPDTIFGATYMVVAPEHPLVDEAMDYPGPGVDEATLRAYVEQARNRSDVERMEAKEKTGCFTGFFAKNPATGEAIPVWTSEYVLMGYGTGAIMAVPAHDERDFEFATKFGLDIRVVVVPEGGALPTGQPSEALTAPGVNVNSENSEVSLDGLPTAEAKARIIAWLEEKQLGMRHVNYRLRDWLFSRQRYWGEPFPIVWDAQGHHHAVGEETLPVQLPAMADYAPIESEDPQPLLAKATEWVETTAGEAGVVGMDASVRMKRETNTMPGWAGSCWYFLRYCDPKNRERLVGEEAERYWMAGGVDLYVGGAEHAVLHLLYARFWHKVLFDLGHVSTDEPFEKLFHQGLITSHAFQRPDKSLVPVDEVDETEEGKFVERATGGEVVEIIAKMSKSLKNVVNPDDVIAEYGADTFRLYEMYMGPLEQTKPWNTTDTVGLYRFLQRAWRLVIDVETGELVLREEADEAVEKQLHRMIAKVTEDIERL</sequence>
<evidence type="ECO:0000259" key="8">
    <source>
        <dbReference type="Pfam" id="PF00133"/>
    </source>
</evidence>
<dbReference type="InterPro" id="IPR001412">
    <property type="entry name" value="aa-tRNA-synth_I_CS"/>
</dbReference>
<dbReference type="GO" id="GO:0004823">
    <property type="term" value="F:leucine-tRNA ligase activity"/>
    <property type="evidence" value="ECO:0007669"/>
    <property type="project" value="UniProtKB-EC"/>
</dbReference>
<dbReference type="FunFam" id="1.10.730.10:FF:000002">
    <property type="entry name" value="Leucine--tRNA ligase"/>
    <property type="match status" value="1"/>
</dbReference>
<evidence type="ECO:0000256" key="3">
    <source>
        <dbReference type="ARBA" id="ARBA00022598"/>
    </source>
</evidence>
<evidence type="ECO:0000259" key="9">
    <source>
        <dbReference type="Pfam" id="PF13603"/>
    </source>
</evidence>
<dbReference type="InterPro" id="IPR002302">
    <property type="entry name" value="Leu-tRNA-ligase"/>
</dbReference>
<dbReference type="InterPro" id="IPR002300">
    <property type="entry name" value="aa-tRNA-synth_Ia"/>
</dbReference>
<dbReference type="SUPFAM" id="SSF52374">
    <property type="entry name" value="Nucleotidylyl transferase"/>
    <property type="match status" value="1"/>
</dbReference>
<feature type="domain" description="Aminoacyl-tRNA synthetase class Ia" evidence="8">
    <location>
        <begin position="723"/>
        <end position="751"/>
    </location>
</feature>
<evidence type="ECO:0000313" key="10">
    <source>
        <dbReference type="EMBL" id="VAX38914.1"/>
    </source>
</evidence>
<organism evidence="10">
    <name type="scientific">hydrothermal vent metagenome</name>
    <dbReference type="NCBI Taxonomy" id="652676"/>
    <lineage>
        <taxon>unclassified sequences</taxon>
        <taxon>metagenomes</taxon>
        <taxon>ecological metagenomes</taxon>
    </lineage>
</organism>
<feature type="domain" description="Leucyl-tRNA synthetase editing" evidence="9">
    <location>
        <begin position="304"/>
        <end position="501"/>
    </location>
</feature>
<protein>
    <recommendedName>
        <fullName evidence="2">leucine--tRNA ligase</fullName>
        <ecNumber evidence="2">6.1.1.4</ecNumber>
    </recommendedName>
</protein>
<dbReference type="InterPro" id="IPR009008">
    <property type="entry name" value="Val/Leu/Ile-tRNA-synth_edit"/>
</dbReference>
<dbReference type="Gene3D" id="1.10.730.10">
    <property type="entry name" value="Isoleucyl-tRNA Synthetase, Domain 1"/>
    <property type="match status" value="1"/>
</dbReference>
<dbReference type="Pfam" id="PF13603">
    <property type="entry name" value="tRNA-synt_1_2"/>
    <property type="match status" value="1"/>
</dbReference>
<dbReference type="PROSITE" id="PS00178">
    <property type="entry name" value="AA_TRNA_LIGASE_I"/>
    <property type="match status" value="1"/>
</dbReference>
<evidence type="ECO:0000256" key="4">
    <source>
        <dbReference type="ARBA" id="ARBA00022741"/>
    </source>
</evidence>
<feature type="non-terminal residue" evidence="10">
    <location>
        <position position="1"/>
    </location>
</feature>
<dbReference type="PANTHER" id="PTHR43740">
    <property type="entry name" value="LEUCYL-TRNA SYNTHETASE"/>
    <property type="match status" value="1"/>
</dbReference>
<comment type="similarity">
    <text evidence="1">Belongs to the class-I aminoacyl-tRNA synthetase family.</text>
</comment>
<reference evidence="10" key="1">
    <citation type="submission" date="2018-06" db="EMBL/GenBank/DDBJ databases">
        <authorList>
            <person name="Zhirakovskaya E."/>
        </authorList>
    </citation>
    <scope>NUCLEOTIDE SEQUENCE</scope>
</reference>
<keyword evidence="7 10" id="KW-0030">Aminoacyl-tRNA synthetase</keyword>
<dbReference type="PANTHER" id="PTHR43740:SF2">
    <property type="entry name" value="LEUCINE--TRNA LIGASE, MITOCHONDRIAL"/>
    <property type="match status" value="1"/>
</dbReference>
<keyword evidence="5" id="KW-0067">ATP-binding</keyword>